<protein>
    <submittedName>
        <fullName evidence="4">Phytanoyl-CoA dioxygenase family protein</fullName>
    </submittedName>
</protein>
<keyword evidence="2" id="KW-0560">Oxidoreductase</keyword>
<comment type="cofactor">
    <cofactor evidence="1">
        <name>Fe(2+)</name>
        <dbReference type="ChEBI" id="CHEBI:29033"/>
    </cofactor>
</comment>
<comment type="caution">
    <text evidence="4">The sequence shown here is derived from an EMBL/GenBank/DDBJ whole genome shotgun (WGS) entry which is preliminary data.</text>
</comment>
<proteinExistence type="inferred from homology"/>
<dbReference type="Gene3D" id="2.60.120.620">
    <property type="entry name" value="q2cbj1_9rhob like domain"/>
    <property type="match status" value="1"/>
</dbReference>
<dbReference type="PROSITE" id="PS51471">
    <property type="entry name" value="FE2OG_OXY"/>
    <property type="match status" value="1"/>
</dbReference>
<organism evidence="4 5">
    <name type="scientific">Autumnicola edwardsiae</name>
    <dbReference type="NCBI Taxonomy" id="3075594"/>
    <lineage>
        <taxon>Bacteria</taxon>
        <taxon>Pseudomonadati</taxon>
        <taxon>Bacteroidota</taxon>
        <taxon>Flavobacteriia</taxon>
        <taxon>Flavobacteriales</taxon>
        <taxon>Flavobacteriaceae</taxon>
        <taxon>Autumnicola</taxon>
    </lineage>
</organism>
<dbReference type="InterPro" id="IPR005123">
    <property type="entry name" value="Oxoglu/Fe-dep_dioxygenase_dom"/>
</dbReference>
<feature type="domain" description="Fe2OG dioxygenase" evidence="3">
    <location>
        <begin position="95"/>
        <end position="225"/>
    </location>
</feature>
<keyword evidence="2" id="KW-0408">Iron</keyword>
<evidence type="ECO:0000256" key="2">
    <source>
        <dbReference type="RuleBase" id="RU003682"/>
    </source>
</evidence>
<reference evidence="4 5" key="1">
    <citation type="submission" date="2023-09" db="EMBL/GenBank/DDBJ databases">
        <authorList>
            <person name="Rey-Velasco X."/>
        </authorList>
    </citation>
    <scope>NUCLEOTIDE SEQUENCE [LARGE SCALE GENOMIC DNA]</scope>
    <source>
        <strain evidence="4 5">F297</strain>
    </source>
</reference>
<comment type="similarity">
    <text evidence="2">Belongs to the iron/ascorbate-dependent oxidoreductase family.</text>
</comment>
<keyword evidence="5" id="KW-1185">Reference proteome</keyword>
<dbReference type="InterPro" id="IPR008775">
    <property type="entry name" value="Phytyl_CoA_dOase-like"/>
</dbReference>
<dbReference type="Pfam" id="PF05721">
    <property type="entry name" value="PhyH"/>
    <property type="match status" value="1"/>
</dbReference>
<evidence type="ECO:0000313" key="5">
    <source>
        <dbReference type="Proteomes" id="UP001248819"/>
    </source>
</evidence>
<evidence type="ECO:0000259" key="3">
    <source>
        <dbReference type="PROSITE" id="PS51471"/>
    </source>
</evidence>
<gene>
    <name evidence="4" type="ORF">RM529_10770</name>
</gene>
<accession>A0ABU3CW86</accession>
<dbReference type="RefSeq" id="WP_311484801.1">
    <property type="nucleotide sequence ID" value="NZ_JAVRHP010000052.1"/>
</dbReference>
<sequence length="265" mass="30291">MSYKKLTLKDKETFDRDGYLLIPSFLEKEEVDILYGIAKEDPIINKKSYDRGDKEGLRTKLTLWYSLDDSIYSTLARCDRMVSGVEILLNGEAAHFHSKLMQKEPKVGGAWEWHQDYGYWYRDGFLFPDMLSVLTALTSATKENGCLQVIKGSHKMGRVEHGFSGEQVGADMERVEEAKERLGLVYVEMNPGDTLFFHSNLLHRSNSNRSESSRWSLISAYNKISNKPFKGTNTSSYTPLERVPNDYILKKKGKGMSGEADFKQK</sequence>
<keyword evidence="2" id="KW-0479">Metal-binding</keyword>
<dbReference type="EMBL" id="JAVRHP010000052">
    <property type="protein sequence ID" value="MDT0650631.1"/>
    <property type="molecule type" value="Genomic_DNA"/>
</dbReference>
<dbReference type="GO" id="GO:0051213">
    <property type="term" value="F:dioxygenase activity"/>
    <property type="evidence" value="ECO:0007669"/>
    <property type="project" value="UniProtKB-KW"/>
</dbReference>
<name>A0ABU3CW86_9FLAO</name>
<evidence type="ECO:0000256" key="1">
    <source>
        <dbReference type="ARBA" id="ARBA00001954"/>
    </source>
</evidence>
<dbReference type="PANTHER" id="PTHR20883:SF48">
    <property type="entry name" value="ECTOINE DIOXYGENASE"/>
    <property type="match status" value="1"/>
</dbReference>
<evidence type="ECO:0000313" key="4">
    <source>
        <dbReference type="EMBL" id="MDT0650631.1"/>
    </source>
</evidence>
<dbReference type="PANTHER" id="PTHR20883">
    <property type="entry name" value="PHYTANOYL-COA DIOXYGENASE DOMAIN CONTAINING 1"/>
    <property type="match status" value="1"/>
</dbReference>
<dbReference type="SUPFAM" id="SSF51197">
    <property type="entry name" value="Clavaminate synthase-like"/>
    <property type="match status" value="1"/>
</dbReference>
<keyword evidence="4" id="KW-0223">Dioxygenase</keyword>
<dbReference type="Proteomes" id="UP001248819">
    <property type="component" value="Unassembled WGS sequence"/>
</dbReference>